<reference evidence="2 3" key="1">
    <citation type="journal article" date="2012" name="J. Bacteriol.">
        <title>Draft Genome Sequence Determination for Cystic Fibrosis and Chronic Granulomatous Disease Burkholderia multivorans Isolates.</title>
        <authorList>
            <person name="Varga J.J."/>
            <person name="Losada L."/>
            <person name="Zelazny A.M."/>
            <person name="Brinkac L."/>
            <person name="Harkins D."/>
            <person name="Radune D."/>
            <person name="Hostetler J."/>
            <person name="Sampaio E.P."/>
            <person name="Ronning C.M."/>
            <person name="Nierman W.C."/>
            <person name="Greenberg D.E."/>
            <person name="Holland S.M."/>
            <person name="Goldberg J.B."/>
        </authorList>
    </citation>
    <scope>NUCLEOTIDE SEQUENCE [LARGE SCALE GENOMIC DNA]</scope>
    <source>
        <strain evidence="2 3">CGD2</strain>
    </source>
</reference>
<proteinExistence type="predicted"/>
<protein>
    <submittedName>
        <fullName evidence="2">LigA</fullName>
    </submittedName>
</protein>
<accession>B9BSI9</accession>
<gene>
    <name evidence="2" type="ORF">BURMUCGD2_2755</name>
</gene>
<comment type="caution">
    <text evidence="2">The sequence shown here is derived from an EMBL/GenBank/DDBJ whole genome shotgun (WGS) entry which is preliminary data.</text>
</comment>
<dbReference type="AlphaFoldDB" id="B9BSI9"/>
<name>B9BSI9_9BURK</name>
<evidence type="ECO:0000313" key="2">
    <source>
        <dbReference type="EMBL" id="EEE06059.1"/>
    </source>
</evidence>
<feature type="region of interest" description="Disordered" evidence="1">
    <location>
        <begin position="68"/>
        <end position="113"/>
    </location>
</feature>
<evidence type="ECO:0000256" key="1">
    <source>
        <dbReference type="SAM" id="MobiDB-lite"/>
    </source>
</evidence>
<evidence type="ECO:0000313" key="3">
    <source>
        <dbReference type="Proteomes" id="UP000004535"/>
    </source>
</evidence>
<sequence>MPRRRELTTSPRPHAARAGRQPSAVRCARNAHLHVARAMLECAAHWGVAAPLDPPHRCVDRDGGVRQQTWPFGHGGRSHRGLARPMVHGAPHQGPARGGSSLARITRPVEPRT</sequence>
<organism evidence="2 3">
    <name type="scientific">Burkholderia multivorans CGD2</name>
    <dbReference type="NCBI Taxonomy" id="513052"/>
    <lineage>
        <taxon>Bacteria</taxon>
        <taxon>Pseudomonadati</taxon>
        <taxon>Pseudomonadota</taxon>
        <taxon>Betaproteobacteria</taxon>
        <taxon>Burkholderiales</taxon>
        <taxon>Burkholderiaceae</taxon>
        <taxon>Burkholderia</taxon>
        <taxon>Burkholderia cepacia complex</taxon>
    </lineage>
</organism>
<feature type="region of interest" description="Disordered" evidence="1">
    <location>
        <begin position="1"/>
        <end position="25"/>
    </location>
</feature>
<dbReference type="Proteomes" id="UP000004535">
    <property type="component" value="Unassembled WGS sequence"/>
</dbReference>
<dbReference type="EMBL" id="ACFC01000007">
    <property type="protein sequence ID" value="EEE06059.1"/>
    <property type="molecule type" value="Genomic_DNA"/>
</dbReference>